<dbReference type="Proteomes" id="UP001302349">
    <property type="component" value="Chromosome"/>
</dbReference>
<reference evidence="3 4" key="1">
    <citation type="journal article" date="2023" name="Microbiol. Resour. Announc.">
        <title>Complete Genome Sequence of Imperialibacter roseus strain P4T.</title>
        <authorList>
            <person name="Tizabi D.R."/>
            <person name="Bachvaroff T."/>
            <person name="Hill R.T."/>
        </authorList>
    </citation>
    <scope>NUCLEOTIDE SEQUENCE [LARGE SCALE GENOMIC DNA]</scope>
    <source>
        <strain evidence="3 4">P4T</strain>
    </source>
</reference>
<accession>A0ABZ0ISL7</accession>
<evidence type="ECO:0000313" key="4">
    <source>
        <dbReference type="Proteomes" id="UP001302349"/>
    </source>
</evidence>
<sequence length="325" mass="36332">MPKNTSSHPMRLLLLAAVVIVSACNNSRPVADRPNIIVSTDIGGSDPDDYQSLVHLFVYADRFNLLGLISSPPDAGRKEHIEEAIAAYAADFEKLKKHSARFPSPEYLLSITKQGATDSLKTEVPTELSDGASWIIDKAKENAGQPLYILVWGSITDVAQAVHHAPSIKSNIRVYSIGSWNTLQDPKSRDYLFHNHPDLWWIENNTTFRGMYMGGDTTNSMGNLTFVENHVKGHGTLGDLFWNKKKDIKMGDTPSVLYFLNGDIDNPEGESWGGSFVKTNHGQHYWTDNPADSLIENNRAGAKTVNKFRQAYLRDWAVRMGWLKE</sequence>
<gene>
    <name evidence="3" type="ORF">RT717_05280</name>
</gene>
<keyword evidence="4" id="KW-1185">Reference proteome</keyword>
<protein>
    <submittedName>
        <fullName evidence="3">DUF1593 domain-containing protein</fullName>
    </submittedName>
</protein>
<dbReference type="SUPFAM" id="SSF53590">
    <property type="entry name" value="Nucleoside hydrolase"/>
    <property type="match status" value="1"/>
</dbReference>
<dbReference type="Gene3D" id="3.90.245.10">
    <property type="entry name" value="Ribonucleoside hydrolase-like"/>
    <property type="match status" value="1"/>
</dbReference>
<dbReference type="EMBL" id="CP136051">
    <property type="protein sequence ID" value="WOK08043.1"/>
    <property type="molecule type" value="Genomic_DNA"/>
</dbReference>
<organism evidence="3 4">
    <name type="scientific">Imperialibacter roseus</name>
    <dbReference type="NCBI Taxonomy" id="1324217"/>
    <lineage>
        <taxon>Bacteria</taxon>
        <taxon>Pseudomonadati</taxon>
        <taxon>Bacteroidota</taxon>
        <taxon>Cytophagia</taxon>
        <taxon>Cytophagales</taxon>
        <taxon>Flammeovirgaceae</taxon>
        <taxon>Imperialibacter</taxon>
    </lineage>
</organism>
<dbReference type="InterPro" id="IPR011483">
    <property type="entry name" value="Sde182_NH-like"/>
</dbReference>
<evidence type="ECO:0000313" key="3">
    <source>
        <dbReference type="EMBL" id="WOK08043.1"/>
    </source>
</evidence>
<evidence type="ECO:0000256" key="1">
    <source>
        <dbReference type="SAM" id="SignalP"/>
    </source>
</evidence>
<dbReference type="Pfam" id="PF07632">
    <property type="entry name" value="Sde182_NH-like"/>
    <property type="match status" value="1"/>
</dbReference>
<proteinExistence type="predicted"/>
<feature type="signal peptide" evidence="1">
    <location>
        <begin position="1"/>
        <end position="23"/>
    </location>
</feature>
<dbReference type="PROSITE" id="PS51257">
    <property type="entry name" value="PROKAR_LIPOPROTEIN"/>
    <property type="match status" value="1"/>
</dbReference>
<dbReference type="RefSeq" id="WP_317490689.1">
    <property type="nucleotide sequence ID" value="NZ_CP136051.1"/>
</dbReference>
<evidence type="ECO:0000259" key="2">
    <source>
        <dbReference type="Pfam" id="PF07632"/>
    </source>
</evidence>
<name>A0ABZ0ISL7_9BACT</name>
<feature type="chain" id="PRO_5046920694" evidence="1">
    <location>
        <begin position="24"/>
        <end position="325"/>
    </location>
</feature>
<keyword evidence="1" id="KW-0732">Signal</keyword>
<feature type="domain" description="Cellulose-binding Sde182 nucleoside hydrolase-like" evidence="2">
    <location>
        <begin position="36"/>
        <end position="276"/>
    </location>
</feature>
<dbReference type="InterPro" id="IPR036452">
    <property type="entry name" value="Ribo_hydro-like"/>
</dbReference>